<dbReference type="InterPro" id="IPR002110">
    <property type="entry name" value="Ankyrin_rpt"/>
</dbReference>
<keyword evidence="4" id="KW-0732">Signal</keyword>
<evidence type="ECO:0000256" key="2">
    <source>
        <dbReference type="ARBA" id="ARBA00023043"/>
    </source>
</evidence>
<keyword evidence="6" id="KW-1185">Reference proteome</keyword>
<dbReference type="SUPFAM" id="SSF48403">
    <property type="entry name" value="Ankyrin repeat"/>
    <property type="match status" value="1"/>
</dbReference>
<accession>A0A2U1P9X3</accession>
<reference evidence="5 6" key="1">
    <citation type="journal article" date="2018" name="Mol. Plant">
        <title>The genome of Artemisia annua provides insight into the evolution of Asteraceae family and artemisinin biosynthesis.</title>
        <authorList>
            <person name="Shen Q."/>
            <person name="Zhang L."/>
            <person name="Liao Z."/>
            <person name="Wang S."/>
            <person name="Yan T."/>
            <person name="Shi P."/>
            <person name="Liu M."/>
            <person name="Fu X."/>
            <person name="Pan Q."/>
            <person name="Wang Y."/>
            <person name="Lv Z."/>
            <person name="Lu X."/>
            <person name="Zhang F."/>
            <person name="Jiang W."/>
            <person name="Ma Y."/>
            <person name="Chen M."/>
            <person name="Hao X."/>
            <person name="Li L."/>
            <person name="Tang Y."/>
            <person name="Lv G."/>
            <person name="Zhou Y."/>
            <person name="Sun X."/>
            <person name="Brodelius P.E."/>
            <person name="Rose J.K.C."/>
            <person name="Tang K."/>
        </authorList>
    </citation>
    <scope>NUCLEOTIDE SEQUENCE [LARGE SCALE GENOMIC DNA]</scope>
    <source>
        <strain evidence="6">cv. Huhao1</strain>
        <tissue evidence="5">Leaf</tissue>
    </source>
</reference>
<protein>
    <submittedName>
        <fullName evidence="5">Alpha-latroinsectotoxin-Lt1a</fullName>
    </submittedName>
</protein>
<proteinExistence type="predicted"/>
<dbReference type="AlphaFoldDB" id="A0A2U1P9X3"/>
<dbReference type="PANTHER" id="PTHR24186:SF50">
    <property type="entry name" value="ANKYRIN REPEAT-CONTAINING PROTEIN ITN1-LIKE ISOFORM X1"/>
    <property type="match status" value="1"/>
</dbReference>
<dbReference type="PANTHER" id="PTHR24186">
    <property type="entry name" value="PROTEIN PHOSPHATASE 1 REGULATORY SUBUNIT"/>
    <property type="match status" value="1"/>
</dbReference>
<dbReference type="Pfam" id="PF12796">
    <property type="entry name" value="Ank_2"/>
    <property type="match status" value="1"/>
</dbReference>
<name>A0A2U1P9X3_ARTAN</name>
<evidence type="ECO:0000313" key="5">
    <source>
        <dbReference type="EMBL" id="PWA82552.1"/>
    </source>
</evidence>
<dbReference type="PROSITE" id="PS50088">
    <property type="entry name" value="ANK_REPEAT"/>
    <property type="match status" value="1"/>
</dbReference>
<dbReference type="PROSITE" id="PS50297">
    <property type="entry name" value="ANK_REP_REGION"/>
    <property type="match status" value="1"/>
</dbReference>
<dbReference type="OrthoDB" id="303876at2759"/>
<keyword evidence="2 3" id="KW-0040">ANK repeat</keyword>
<evidence type="ECO:0000313" key="6">
    <source>
        <dbReference type="Proteomes" id="UP000245207"/>
    </source>
</evidence>
<dbReference type="Proteomes" id="UP000245207">
    <property type="component" value="Unassembled WGS sequence"/>
</dbReference>
<evidence type="ECO:0000256" key="1">
    <source>
        <dbReference type="ARBA" id="ARBA00022737"/>
    </source>
</evidence>
<dbReference type="STRING" id="35608.A0A2U1P9X3"/>
<feature type="repeat" description="ANK" evidence="3">
    <location>
        <begin position="186"/>
        <end position="218"/>
    </location>
</feature>
<keyword evidence="1" id="KW-0677">Repeat</keyword>
<organism evidence="5 6">
    <name type="scientific">Artemisia annua</name>
    <name type="common">Sweet wormwood</name>
    <dbReference type="NCBI Taxonomy" id="35608"/>
    <lineage>
        <taxon>Eukaryota</taxon>
        <taxon>Viridiplantae</taxon>
        <taxon>Streptophyta</taxon>
        <taxon>Embryophyta</taxon>
        <taxon>Tracheophyta</taxon>
        <taxon>Spermatophyta</taxon>
        <taxon>Magnoliopsida</taxon>
        <taxon>eudicotyledons</taxon>
        <taxon>Gunneridae</taxon>
        <taxon>Pentapetalae</taxon>
        <taxon>asterids</taxon>
        <taxon>campanulids</taxon>
        <taxon>Asterales</taxon>
        <taxon>Asteraceae</taxon>
        <taxon>Asteroideae</taxon>
        <taxon>Anthemideae</taxon>
        <taxon>Artemisiinae</taxon>
        <taxon>Artemisia</taxon>
    </lineage>
</organism>
<evidence type="ECO:0000256" key="3">
    <source>
        <dbReference type="PROSITE-ProRule" id="PRU00023"/>
    </source>
</evidence>
<dbReference type="Gene3D" id="1.25.40.20">
    <property type="entry name" value="Ankyrin repeat-containing domain"/>
    <property type="match status" value="2"/>
</dbReference>
<dbReference type="GO" id="GO:0005886">
    <property type="term" value="C:plasma membrane"/>
    <property type="evidence" value="ECO:0007669"/>
    <property type="project" value="TreeGrafter"/>
</dbReference>
<comment type="caution">
    <text evidence="5">The sequence shown here is derived from an EMBL/GenBank/DDBJ whole genome shotgun (WGS) entry which is preliminary data.</text>
</comment>
<evidence type="ECO:0000256" key="4">
    <source>
        <dbReference type="SAM" id="SignalP"/>
    </source>
</evidence>
<gene>
    <name evidence="5" type="ORF">CTI12_AA114630</name>
</gene>
<feature type="chain" id="PRO_5015724485" evidence="4">
    <location>
        <begin position="22"/>
        <end position="384"/>
    </location>
</feature>
<feature type="signal peptide" evidence="4">
    <location>
        <begin position="1"/>
        <end position="21"/>
    </location>
</feature>
<dbReference type="SMART" id="SM00248">
    <property type="entry name" value="ANK"/>
    <property type="match status" value="6"/>
</dbReference>
<sequence>MASHLGHVLVVRWLLKYTIYTGVFDVEYFQKFMWTPNGMNKTALDVAFEEGHVEVAKLLLENSLQRLVSKRNNEGKLLVSMLCNPEHDNIILDTFEKATNAVMHPLAIKSITIHEEEDPRQGSPQAYINSIMLSRIHNHTKIRLGSLWKSLIKKFLSLQILSTTSMKPDLPCCGKKCETKSFEGPQGKTALHAAAISGSKECIKYLLREEIDQKIRDEHGWTPLRYAVHHNNASATAELVNADPSIVNEIMKEDGINTFAVHIAASRGYCETLKVLMSHCPGCSELVDGKGKNIFHVAVENKKTEVIELIYRDESYTSLVNEKDKDGNTPMHLLMASDLEMMEVAIDYRVNINAMNNEKRTPLDMASSSEKRKRLLEVYIFILD</sequence>
<dbReference type="InterPro" id="IPR036770">
    <property type="entry name" value="Ankyrin_rpt-contain_sf"/>
</dbReference>
<dbReference type="EMBL" id="PKPP01001460">
    <property type="protein sequence ID" value="PWA82552.1"/>
    <property type="molecule type" value="Genomic_DNA"/>
</dbReference>